<dbReference type="InterPro" id="IPR002502">
    <property type="entry name" value="Amidase_domain"/>
</dbReference>
<gene>
    <name evidence="6" type="ORF">phytr_11830</name>
</gene>
<dbReference type="Pfam" id="PF01510">
    <property type="entry name" value="Amidase_2"/>
    <property type="match status" value="1"/>
</dbReference>
<evidence type="ECO:0000259" key="5">
    <source>
        <dbReference type="SMART" id="SM00644"/>
    </source>
</evidence>
<evidence type="ECO:0000313" key="7">
    <source>
        <dbReference type="Proteomes" id="UP000241762"/>
    </source>
</evidence>
<dbReference type="CDD" id="cd06583">
    <property type="entry name" value="PGRP"/>
    <property type="match status" value="1"/>
</dbReference>
<dbReference type="GO" id="GO:0009254">
    <property type="term" value="P:peptidoglycan turnover"/>
    <property type="evidence" value="ECO:0007669"/>
    <property type="project" value="TreeGrafter"/>
</dbReference>
<dbReference type="Proteomes" id="UP000241762">
    <property type="component" value="Chromosome"/>
</dbReference>
<evidence type="ECO:0000256" key="3">
    <source>
        <dbReference type="ARBA" id="ARBA00022801"/>
    </source>
</evidence>
<dbReference type="PANTHER" id="PTHR30417">
    <property type="entry name" value="N-ACETYLMURAMOYL-L-ALANINE AMIDASE AMID"/>
    <property type="match status" value="1"/>
</dbReference>
<evidence type="ECO:0000313" key="6">
    <source>
        <dbReference type="EMBL" id="AVP88108.1"/>
    </source>
</evidence>
<dbReference type="AlphaFoldDB" id="A0A2P1PA17"/>
<dbReference type="GO" id="GO:0009253">
    <property type="term" value="P:peptidoglycan catabolic process"/>
    <property type="evidence" value="ECO:0007669"/>
    <property type="project" value="InterPro"/>
</dbReference>
<keyword evidence="4" id="KW-0961">Cell wall biogenesis/degradation</keyword>
<dbReference type="SMART" id="SM00644">
    <property type="entry name" value="Ami_2"/>
    <property type="match status" value="1"/>
</dbReference>
<dbReference type="RefSeq" id="WP_106874922.1">
    <property type="nucleotide sequence ID" value="NZ_CP027845.1"/>
</dbReference>
<dbReference type="OrthoDB" id="9794842at2"/>
<dbReference type="InterPro" id="IPR051206">
    <property type="entry name" value="NAMLAA_amidase_2"/>
</dbReference>
<sequence>MKKAYESLPISTEYQSPNYTHKIECIVQHHTVADFRGTLDIFLTPDKVSAHYVIDKTGNVYNLVPDTVAAWHAGVGEFTKGSKFNPKGRIASLNLHSIGIENVNTGNELFPEEQMRSNAYLLNILHDKYKFNPLLVVGHSDWAPGRKIDPSPFFPWAKFARASHSAEGFGTEMDFGAWAFIDKRSNVDIISWQQILASQSKDEVESTLKADIQSKLSTLGYVCDTDQKLQDAILAFNIHYGSEEIVKLPHFEDHWNKIYESNTSENREPLVYWSDTNDKIMGEIFNQFDAA</sequence>
<dbReference type="GO" id="GO:0071555">
    <property type="term" value="P:cell wall organization"/>
    <property type="evidence" value="ECO:0007669"/>
    <property type="project" value="UniProtKB-KW"/>
</dbReference>
<proteinExistence type="predicted"/>
<dbReference type="SUPFAM" id="SSF55846">
    <property type="entry name" value="N-acetylmuramoyl-L-alanine amidase-like"/>
    <property type="match status" value="1"/>
</dbReference>
<dbReference type="PANTHER" id="PTHR30417:SF1">
    <property type="entry name" value="N-ACETYLMURAMOYL-L-ALANINE AMIDASE AMID"/>
    <property type="match status" value="1"/>
</dbReference>
<dbReference type="KEGG" id="ptc:phytr_11830"/>
<dbReference type="InterPro" id="IPR036505">
    <property type="entry name" value="Amidase/PGRP_sf"/>
</dbReference>
<comment type="catalytic activity">
    <reaction evidence="1">
        <text>Hydrolyzes the link between N-acetylmuramoyl residues and L-amino acid residues in certain cell-wall glycopeptides.</text>
        <dbReference type="EC" id="3.5.1.28"/>
    </reaction>
</comment>
<organism evidence="6 7">
    <name type="scientific">Candidatus Phycorickettsia trachydisci</name>
    <dbReference type="NCBI Taxonomy" id="2115978"/>
    <lineage>
        <taxon>Bacteria</taxon>
        <taxon>Pseudomonadati</taxon>
        <taxon>Pseudomonadota</taxon>
        <taxon>Alphaproteobacteria</taxon>
        <taxon>Rickettsiales</taxon>
        <taxon>Rickettsiaceae</taxon>
        <taxon>Candidatus Phycorickettsia</taxon>
    </lineage>
</organism>
<dbReference type="Gene3D" id="3.40.80.10">
    <property type="entry name" value="Peptidoglycan recognition protein-like"/>
    <property type="match status" value="1"/>
</dbReference>
<evidence type="ECO:0000256" key="2">
    <source>
        <dbReference type="ARBA" id="ARBA00011901"/>
    </source>
</evidence>
<evidence type="ECO:0000256" key="1">
    <source>
        <dbReference type="ARBA" id="ARBA00001561"/>
    </source>
</evidence>
<keyword evidence="3" id="KW-0378">Hydrolase</keyword>
<dbReference type="GO" id="GO:0008745">
    <property type="term" value="F:N-acetylmuramoyl-L-alanine amidase activity"/>
    <property type="evidence" value="ECO:0007669"/>
    <property type="project" value="UniProtKB-EC"/>
</dbReference>
<feature type="domain" description="N-acetylmuramoyl-L-alanine amidase" evidence="5">
    <location>
        <begin position="11"/>
        <end position="151"/>
    </location>
</feature>
<protein>
    <recommendedName>
        <fullName evidence="2">N-acetylmuramoyl-L-alanine amidase</fullName>
        <ecNumber evidence="2">3.5.1.28</ecNumber>
    </recommendedName>
</protein>
<name>A0A2P1PA17_9RICK</name>
<dbReference type="EC" id="3.5.1.28" evidence="2"/>
<accession>A0A2P1PA17</accession>
<evidence type="ECO:0000256" key="4">
    <source>
        <dbReference type="ARBA" id="ARBA00023316"/>
    </source>
</evidence>
<reference evidence="6 7" key="1">
    <citation type="submission" date="2018-03" db="EMBL/GenBank/DDBJ databases">
        <title>A gene transfer event suggests a long-term partnership between eustigmatophyte algae and a novel lineage of endosymbiotic bacteria.</title>
        <authorList>
            <person name="Yurchenko T."/>
            <person name="Sevcikova T."/>
            <person name="Pribyl P."/>
            <person name="El Karkouri K."/>
            <person name="Klimes V."/>
            <person name="Amaral R."/>
            <person name="Zbrankova V."/>
            <person name="Kim E."/>
            <person name="Raoult D."/>
            <person name="Santos L.M.A."/>
            <person name="Elias M."/>
        </authorList>
    </citation>
    <scope>NUCLEOTIDE SEQUENCE [LARGE SCALE GENOMIC DNA]</scope>
    <source>
        <strain evidence="6">CCALA 838</strain>
    </source>
</reference>
<dbReference type="EMBL" id="CP027845">
    <property type="protein sequence ID" value="AVP88108.1"/>
    <property type="molecule type" value="Genomic_DNA"/>
</dbReference>
<keyword evidence="7" id="KW-1185">Reference proteome</keyword>